<reference evidence="2 3" key="1">
    <citation type="journal article" date="2020" name="Mol. Plant">
        <title>The Chromosome-Based Rubber Tree Genome Provides New Insights into Spurge Genome Evolution and Rubber Biosynthesis.</title>
        <authorList>
            <person name="Liu J."/>
            <person name="Shi C."/>
            <person name="Shi C.C."/>
            <person name="Li W."/>
            <person name="Zhang Q.J."/>
            <person name="Zhang Y."/>
            <person name="Li K."/>
            <person name="Lu H.F."/>
            <person name="Shi C."/>
            <person name="Zhu S.T."/>
            <person name="Xiao Z.Y."/>
            <person name="Nan H."/>
            <person name="Yue Y."/>
            <person name="Zhu X.G."/>
            <person name="Wu Y."/>
            <person name="Hong X.N."/>
            <person name="Fan G.Y."/>
            <person name="Tong Y."/>
            <person name="Zhang D."/>
            <person name="Mao C.L."/>
            <person name="Liu Y.L."/>
            <person name="Hao S.J."/>
            <person name="Liu W.Q."/>
            <person name="Lv M.Q."/>
            <person name="Zhang H.B."/>
            <person name="Liu Y."/>
            <person name="Hu-Tang G.R."/>
            <person name="Wang J.P."/>
            <person name="Wang J.H."/>
            <person name="Sun Y.H."/>
            <person name="Ni S.B."/>
            <person name="Chen W.B."/>
            <person name="Zhang X.C."/>
            <person name="Jiao Y.N."/>
            <person name="Eichler E.E."/>
            <person name="Li G.H."/>
            <person name="Liu X."/>
            <person name="Gao L.Z."/>
        </authorList>
    </citation>
    <scope>NUCLEOTIDE SEQUENCE [LARGE SCALE GENOMIC DNA]</scope>
    <source>
        <strain evidence="3">cv. GT1</strain>
        <tissue evidence="2">Leaf</tissue>
    </source>
</reference>
<feature type="region of interest" description="Disordered" evidence="1">
    <location>
        <begin position="107"/>
        <end position="134"/>
    </location>
</feature>
<sequence>MSRQVRNLIKMLLSGWEVDNKRHSDDRLKLVDKFGLSNSDSGYDTDKILMSDEVPMSIMWLLPQFFLSGIMGGLTEDGLSGYSRLEDEQQPKIIQNQEPKIIQYQQQESPIQEDAQDQERPQKEVELNNILEIP</sequence>
<dbReference type="AlphaFoldDB" id="A0A6A6KUG5"/>
<gene>
    <name evidence="2" type="ORF">GH714_019924</name>
</gene>
<dbReference type="Proteomes" id="UP000467840">
    <property type="component" value="Chromosome 2"/>
</dbReference>
<feature type="compositionally biased region" description="Basic and acidic residues" evidence="1">
    <location>
        <begin position="117"/>
        <end position="126"/>
    </location>
</feature>
<comment type="caution">
    <text evidence="2">The sequence shown here is derived from an EMBL/GenBank/DDBJ whole genome shotgun (WGS) entry which is preliminary data.</text>
</comment>
<organism evidence="2 3">
    <name type="scientific">Hevea brasiliensis</name>
    <name type="common">Para rubber tree</name>
    <name type="synonym">Siphonia brasiliensis</name>
    <dbReference type="NCBI Taxonomy" id="3981"/>
    <lineage>
        <taxon>Eukaryota</taxon>
        <taxon>Viridiplantae</taxon>
        <taxon>Streptophyta</taxon>
        <taxon>Embryophyta</taxon>
        <taxon>Tracheophyta</taxon>
        <taxon>Spermatophyta</taxon>
        <taxon>Magnoliopsida</taxon>
        <taxon>eudicotyledons</taxon>
        <taxon>Gunneridae</taxon>
        <taxon>Pentapetalae</taxon>
        <taxon>rosids</taxon>
        <taxon>fabids</taxon>
        <taxon>Malpighiales</taxon>
        <taxon>Euphorbiaceae</taxon>
        <taxon>Crotonoideae</taxon>
        <taxon>Micrandreae</taxon>
        <taxon>Hevea</taxon>
    </lineage>
</organism>
<dbReference type="EMBL" id="JAAGAX010000015">
    <property type="protein sequence ID" value="KAF2291099.1"/>
    <property type="molecule type" value="Genomic_DNA"/>
</dbReference>
<keyword evidence="3" id="KW-1185">Reference proteome</keyword>
<proteinExistence type="predicted"/>
<evidence type="ECO:0000313" key="3">
    <source>
        <dbReference type="Proteomes" id="UP000467840"/>
    </source>
</evidence>
<protein>
    <submittedName>
        <fullName evidence="2">Uncharacterized protein</fullName>
    </submittedName>
</protein>
<name>A0A6A6KUG5_HEVBR</name>
<evidence type="ECO:0000313" key="2">
    <source>
        <dbReference type="EMBL" id="KAF2291099.1"/>
    </source>
</evidence>
<evidence type="ECO:0000256" key="1">
    <source>
        <dbReference type="SAM" id="MobiDB-lite"/>
    </source>
</evidence>
<accession>A0A6A6KUG5</accession>